<evidence type="ECO:0000313" key="2">
    <source>
        <dbReference type="EMBL" id="MDH6057220.1"/>
    </source>
</evidence>
<keyword evidence="3" id="KW-1185">Reference proteome</keyword>
<dbReference type="InterPro" id="IPR013783">
    <property type="entry name" value="Ig-like_fold"/>
</dbReference>
<dbReference type="Proteomes" id="UP001159371">
    <property type="component" value="Unassembled WGS sequence"/>
</dbReference>
<dbReference type="Gene3D" id="2.60.40.60">
    <property type="entry name" value="Cadherins"/>
    <property type="match status" value="1"/>
</dbReference>
<gene>
    <name evidence="2" type="ORF">NWP19_10605</name>
</gene>
<dbReference type="PANTHER" id="PTHR34677">
    <property type="match status" value="1"/>
</dbReference>
<dbReference type="SUPFAM" id="SSF51126">
    <property type="entry name" value="Pectin lyase-like"/>
    <property type="match status" value="1"/>
</dbReference>
<dbReference type="InterPro" id="IPR002126">
    <property type="entry name" value="Cadherin-like_dom"/>
</dbReference>
<accession>A0ABT6K559</accession>
<evidence type="ECO:0000313" key="3">
    <source>
        <dbReference type="Proteomes" id="UP001159371"/>
    </source>
</evidence>
<evidence type="ECO:0000259" key="1">
    <source>
        <dbReference type="PROSITE" id="PS50268"/>
    </source>
</evidence>
<feature type="domain" description="Cadherin" evidence="1">
    <location>
        <begin position="452"/>
        <end position="568"/>
    </location>
</feature>
<protein>
    <submittedName>
        <fullName evidence="2">Ig-like domain-containing protein</fullName>
    </submittedName>
</protein>
<dbReference type="InterPro" id="IPR006626">
    <property type="entry name" value="PbH1"/>
</dbReference>
<proteinExistence type="predicted"/>
<dbReference type="NCBIfam" id="NF033510">
    <property type="entry name" value="Ca_tandemer"/>
    <property type="match status" value="11"/>
</dbReference>
<dbReference type="InterPro" id="IPR044048">
    <property type="entry name" value="Big_12"/>
</dbReference>
<dbReference type="PROSITE" id="PS50268">
    <property type="entry name" value="CADHERIN_2"/>
    <property type="match status" value="1"/>
</dbReference>
<dbReference type="SUPFAM" id="SSF49384">
    <property type="entry name" value="Carbohydrate-binding domain"/>
    <property type="match status" value="1"/>
</dbReference>
<dbReference type="SMART" id="SM00710">
    <property type="entry name" value="PbH1"/>
    <property type="match status" value="11"/>
</dbReference>
<sequence>MAVTNLTNNVNYTTIADAIAAAAAGDTIQVTSGTYAESFTIDKAIRLIGPNQGSAATENPRASEAWINGKVTIAADNVIIDGFRLNNANGPLTWQGNPNNFELKNSYLTGYTAANSPRFGDANNYNGPAVVTGWNISGNYIGDMTGVGTSGSLYLAGLNDSDISNNIFSNPQAAHLYLSSLTDVRIENNTFNNGVNEGNTNYSGYWFEIKGTNDGVLIKGNNGQGNSGGIQLWGEESSNFVFNNITIEENTFENFVNAGGDLPLGRSGTTPAIVASASVENGHSGSNLIIRNNNIRKDLGTLLDNTPPSIDLPHLIDIRGAFNGVTIEGNTLAYTGAITNFPLATGLSLTGSLPGEVNVSNNQFLGEQGTPNNAAYYAIDLQPVFLNGNNTRNPDKYGTFAGNLNITGNTISGWQVGVVLRDAGQITTPVNIAGNTLTNNSFNVFDGVPPTITAGQTFTYQENQAQGFLVGTVAAEDNLNNTDNVGIRNYAIVSGNENGFFSINESSGEISLTPAGVASAANDFERTPNSFTLGITATDAGEVTSPPTNVTITVTNDPTDTIVATPTIDTIAGNDIVNFSEADAGFNITGTGIPGATVALVFDSGHVLAGGNTVTVGGNGTWSVNVNIDDVDAFDQGTEVITATQRLNGIDSQPVTKQFTVDTLEPTVSITSNAPDIATGSVTYTVTFSEGVTGFTDGDITVTNGTKGTFTQVSPTAYTLVVTPNANFEGELTVAVAEGAAQDAAGNPSLAVQPVVQRVDTLMPAAPKIEPIATDNRVNIAEASGFAITGTGEVGAQVTVSFSTGIFEKTVQVGGDGKWSVPVTATDVTAFGQGSKTITATQTDIAGNVSSTVTQSFTVDRVRPLTPVINVISGNDIVNANEASVGFSITGTGEAGATLTLNFSSGGTLASGNTLAVPANGNWSVPITAADVTAFGQGAEIITATQTDLAGNVSSSTSRSIQVDTVVPSVPVINPIAGDDIVNANEASGGFRIRGTGEAGAILKLSFSSGGIADKTVVVSGNNGWSIALTPQEIAVFGEGQQVITATQTDAAGNTSPAATRTITVDTVPPLAPTIGNITPDNIVNATEAQAGFNITGTGEVGATVTLEFDSNRALLSENTAVVGADGNWSIAVAQADVIAFGQGLETITATQRGGAGNVSQQATLPFTVDTVAPGRITIDAIAGDNIINADEAEAGLTITGTGENGATVTLSVGAESRTALVTNGTWSISVTEAEITALGQGDIQINGTQTDGAGNTSPVVTRTITLATQPPSAPGINQIAGDNIVNVAESQTGFNITGTGQPGAIVNLTLDSGRVLQAGNTVTVGADGTWSIPVFTADITALGQGAETITATQTDVAGNVSESANLTFTVDTQVLITAAESPGEIVTRLQAASVQSARVNAAGMTEAQLASVVANIAKVQDNGITDISLNNGNSLGTINGLLSSRTVEADTVAINASGIGTNILSAIATNINKVSSLTNLSLSNSENDNTIRILLGSDAVALNSVLVNAQGMNQGQHKSLADAIAKISNLTNLSLSGSDTAPIIATLLDSAAVASDSVAVDASGMGVKRLQAVANQGAKVSTLTNLRLTDANTANATVITNLLSAADDSSVSVITRNMATDKLSAIQSNFGKVSSANIGGGQTLTLAADTVNNATINGNGTLAVTGNIGDSFFTFNVIGTNSVDFTDATFSAGLTSLTLSDTSKFILTPDQASALSISGTDNANTLTIDVSGLDFTGDPPTASLAGLNITTLGGNDTVGFRFGPGSDQRTVILSGSINLGSGVNTLEVSNGEIGLSNLTLTSQRIPKFVTNSTLVFTASQFKSILDTASEGDQASLAGSGTLRITGTLAAGEQIDLRAFGENFVVGGINAPTIEFPDYNLTNLGTDAGSVIILPNEGSTVVVKALDNQGQLVAVPGFDQEIVPLAQVTVFTELQLRAAVIQADVEEVTLGNSITLSGNLELRADNLTLVYGTNTLILETGATLTLTAAQASGAAIAGQGTVVLTGPGNELTADLSNINVSEVTLAVDGALNVTAATLAGTLTFDVNATGNLTLTAAQASDRSITNAGQVTITGLGSDEVDLGGITGTGIATANLAPGFVTLAGDTNLGNVAVTVADQTLTLTAAQASGKSITGTGAVTATGLTATTDLSGVGAGLNVTATVTAATNISGNNNLGTVDSFQVDAGTLTLSAAQAGGKSITGTGAVTVTGLTATTDLSGVDAGLNVTATVTAATDISGNNNLGTVDTFGVGTQTLTLTAAQASGKSITGTGAVTVTGLTATTDLSGVGAGLNVTATVTAATDISANNNLGTVDTFGVGTQTLSLTAAQASGKSITGTGAVTVTGLTATTDLSGVGAGLNVTATVTAATDISGNNNLGTVDTFQVNAGQTLTLSAVQASAKSITGTGALTVTGFTASTDLSGVGAGLNNVTVIVKTVEDLTNLDISGVDVFEVEPRQTLTLTAAQANGRTITGDGTVRIVELVDFPTPNLSQIAGTVTVILDGTAISINTPGDTLINAGESAATSISGTAIGAEGQTVTVVFTDSNSNQVEITGTVTSGAWTVTPNLSTLGEGVINVTAAAEDIAGKLLSADAPALLTLDFTPPAAPIINPVTGDNAINATEAAAGFTITGTGEAEATVTVTLGGTSVGTVDVEEGGNWSLDIAPGQLVEGTLDLVARQTDAAGNIGPNQSQELLVRTSAIAVAITSIGSADSIVSRAAGDNRVVGTAQPGNVTILLGQQVLGAATVDANGNFTYNLTTVNLQTIGQGAGKTITASQTDAAGNTGTSPAFSFAVDTIAPTVTITNIGSADSIVSGAAGDNTVVGRAEAGSGNVTIRFAGTALGTAVVDAQGNFTYNLTTANLQTIGQGAGKTITASQTDAVANTGTSPAFSFAVDTIAPTVTITNSLASGAIASGDDITYTFTFSEAVTNFATEDITVTNGTKGAFNPVSSNVYTLVVTPQPNFQGDLTVAVAAASAQDTAGNPSPSAQTVVPVDSIIGGETFKVTSFEENASGFVLTFNNDLNLGVLNLYRGLDLDNPLAPVTDLPDLRLTDGNGNIIKGSLIWDQGNADTLTFVKTGNVLAPGSYTLTLESRNDGFVSTNGRLLDGDANNVSGGNYVQNFTVNSSTAPVLTLPDFSRAPGQEVNIRGGGQFNPLPIRISNPGGVQNISFTLQYDPDLLDIKEASVAADGWSFTSSPVIDPLTGRAQFALTGSTLNASTDLITLNAEVKDTATYGAQGLLQILPGAGLVGDSAVQLVALVGDTVKQQGYVGVGSASAGLISRVNVGFDTGFRAFPVTDPLIIGDATGNGGLDAGDATVLRLASVGQPSSFLPPLV</sequence>
<organism evidence="2 3">
    <name type="scientific">Umezakia ovalisporum FSS-43</name>
    <dbReference type="NCBI Taxonomy" id="2740520"/>
    <lineage>
        <taxon>Bacteria</taxon>
        <taxon>Bacillati</taxon>
        <taxon>Cyanobacteriota</taxon>
        <taxon>Cyanophyceae</taxon>
        <taxon>Nostocales</taxon>
        <taxon>Nodulariaceae</taxon>
        <taxon>Umezakia</taxon>
    </lineage>
</organism>
<reference evidence="2 3" key="1">
    <citation type="journal article" date="2023" name="J. Phycol.">
        <title>Chrysosporum ovalisporum is synonymous with the true-branching cyanobacterium Umezakia natans (Nostocales/Aphanizomenonaceae).</title>
        <authorList>
            <person name="McGregor G.B."/>
            <person name="Sendall B.C."/>
            <person name="Niiyama Y."/>
            <person name="Tuji A."/>
            <person name="Willis A."/>
        </authorList>
    </citation>
    <scope>NUCLEOTIDE SEQUENCE [LARGE SCALE GENOMIC DNA]</scope>
    <source>
        <strain evidence="2 3">FSS-43</strain>
    </source>
</reference>
<dbReference type="EMBL" id="JANQDO010000073">
    <property type="protein sequence ID" value="MDH6057220.1"/>
    <property type="molecule type" value="Genomic_DNA"/>
</dbReference>
<dbReference type="Gene3D" id="2.60.40.10">
    <property type="entry name" value="Immunoglobulins"/>
    <property type="match status" value="11"/>
</dbReference>
<dbReference type="CDD" id="cd11304">
    <property type="entry name" value="Cadherin_repeat"/>
    <property type="match status" value="1"/>
</dbReference>
<dbReference type="Pfam" id="PF00028">
    <property type="entry name" value="Cadherin"/>
    <property type="match status" value="1"/>
</dbReference>
<name>A0ABT6K559_9CYAN</name>
<dbReference type="InterPro" id="IPR044016">
    <property type="entry name" value="Big_13"/>
</dbReference>
<dbReference type="Pfam" id="PF19078">
    <property type="entry name" value="Big_12"/>
    <property type="match status" value="2"/>
</dbReference>
<dbReference type="InterPro" id="IPR041498">
    <property type="entry name" value="Big_6"/>
</dbReference>
<dbReference type="Pfam" id="PF19077">
    <property type="entry name" value="Big_13"/>
    <property type="match status" value="1"/>
</dbReference>
<dbReference type="InterPro" id="IPR015919">
    <property type="entry name" value="Cadherin-like_sf"/>
</dbReference>
<dbReference type="RefSeq" id="WP_280657009.1">
    <property type="nucleotide sequence ID" value="NZ_JANQDO010000073.1"/>
</dbReference>
<dbReference type="InterPro" id="IPR011050">
    <property type="entry name" value="Pectin_lyase_fold/virulence"/>
</dbReference>
<dbReference type="Pfam" id="PF17936">
    <property type="entry name" value="Big_6"/>
    <property type="match status" value="3"/>
</dbReference>
<comment type="caution">
    <text evidence="2">The sequence shown here is derived from an EMBL/GenBank/DDBJ whole genome shotgun (WGS) entry which is preliminary data.</text>
</comment>
<dbReference type="PANTHER" id="PTHR34677:SF3">
    <property type="entry name" value="BACTERIAL IG-LIKE DOMAIN-CONTAINING PROTEIN"/>
    <property type="match status" value="1"/>
</dbReference>
<dbReference type="InterPro" id="IPR008965">
    <property type="entry name" value="CBM2/CBM3_carb-bd_dom_sf"/>
</dbReference>
<dbReference type="SUPFAM" id="SSF49313">
    <property type="entry name" value="Cadherin-like"/>
    <property type="match status" value="1"/>
</dbReference>